<dbReference type="InterPro" id="IPR047859">
    <property type="entry name" value="Ribosomal_bL17_CS"/>
</dbReference>
<evidence type="ECO:0000256" key="5">
    <source>
        <dbReference type="RuleBase" id="RU000660"/>
    </source>
</evidence>
<proteinExistence type="inferred from homology"/>
<dbReference type="Pfam" id="PF01196">
    <property type="entry name" value="Ribosomal_L17"/>
    <property type="match status" value="1"/>
</dbReference>
<dbReference type="AlphaFoldDB" id="A0A1F6NK21"/>
<evidence type="ECO:0000256" key="3">
    <source>
        <dbReference type="ARBA" id="ARBA00023274"/>
    </source>
</evidence>
<dbReference type="NCBIfam" id="TIGR00059">
    <property type="entry name" value="L17"/>
    <property type="match status" value="1"/>
</dbReference>
<evidence type="ECO:0000256" key="2">
    <source>
        <dbReference type="ARBA" id="ARBA00022980"/>
    </source>
</evidence>
<dbReference type="GO" id="GO:0006412">
    <property type="term" value="P:translation"/>
    <property type="evidence" value="ECO:0007669"/>
    <property type="project" value="UniProtKB-UniRule"/>
</dbReference>
<dbReference type="Gene3D" id="3.90.1030.10">
    <property type="entry name" value="Ribosomal protein L17"/>
    <property type="match status" value="1"/>
</dbReference>
<dbReference type="GO" id="GO:0003735">
    <property type="term" value="F:structural constituent of ribosome"/>
    <property type="evidence" value="ECO:0007669"/>
    <property type="project" value="InterPro"/>
</dbReference>
<accession>A0A1F6NK21</accession>
<organism evidence="6 7">
    <name type="scientific">Candidatus Magasanikbacteria bacterium RIFOXYA2_FULL_44_8</name>
    <dbReference type="NCBI Taxonomy" id="1798696"/>
    <lineage>
        <taxon>Bacteria</taxon>
        <taxon>Candidatus Magasanikiibacteriota</taxon>
    </lineage>
</organism>
<name>A0A1F6NK21_9BACT</name>
<keyword evidence="2 4" id="KW-0689">Ribosomal protein</keyword>
<evidence type="ECO:0000256" key="1">
    <source>
        <dbReference type="ARBA" id="ARBA00008777"/>
    </source>
</evidence>
<evidence type="ECO:0000313" key="6">
    <source>
        <dbReference type="EMBL" id="OGH84232.1"/>
    </source>
</evidence>
<dbReference type="EMBL" id="MFQR01000036">
    <property type="protein sequence ID" value="OGH84232.1"/>
    <property type="molecule type" value="Genomic_DNA"/>
</dbReference>
<comment type="caution">
    <text evidence="6">The sequence shown here is derived from an EMBL/GenBank/DDBJ whole genome shotgun (WGS) entry which is preliminary data.</text>
</comment>
<gene>
    <name evidence="4" type="primary">rplQ</name>
    <name evidence="6" type="ORF">A2261_04350</name>
</gene>
<dbReference type="HAMAP" id="MF_01368">
    <property type="entry name" value="Ribosomal_bL17"/>
    <property type="match status" value="1"/>
</dbReference>
<dbReference type="SUPFAM" id="SSF64263">
    <property type="entry name" value="Prokaryotic ribosomal protein L17"/>
    <property type="match status" value="1"/>
</dbReference>
<dbReference type="PANTHER" id="PTHR14413">
    <property type="entry name" value="RIBOSOMAL PROTEIN L17"/>
    <property type="match status" value="1"/>
</dbReference>
<dbReference type="GO" id="GO:0022625">
    <property type="term" value="C:cytosolic large ribosomal subunit"/>
    <property type="evidence" value="ECO:0007669"/>
    <property type="project" value="TreeGrafter"/>
</dbReference>
<dbReference type="InterPro" id="IPR000456">
    <property type="entry name" value="Ribosomal_bL17"/>
</dbReference>
<reference evidence="6 7" key="1">
    <citation type="journal article" date="2016" name="Nat. Commun.">
        <title>Thousands of microbial genomes shed light on interconnected biogeochemical processes in an aquifer system.</title>
        <authorList>
            <person name="Anantharaman K."/>
            <person name="Brown C.T."/>
            <person name="Hug L.A."/>
            <person name="Sharon I."/>
            <person name="Castelle C.J."/>
            <person name="Probst A.J."/>
            <person name="Thomas B.C."/>
            <person name="Singh A."/>
            <person name="Wilkins M.J."/>
            <person name="Karaoz U."/>
            <person name="Brodie E.L."/>
            <person name="Williams K.H."/>
            <person name="Hubbard S.S."/>
            <person name="Banfield J.F."/>
        </authorList>
    </citation>
    <scope>NUCLEOTIDE SEQUENCE [LARGE SCALE GENOMIC DNA]</scope>
</reference>
<sequence length="112" mass="12427">MKKVKLDRKAGPRKALLANLVASLVLYEKITTTKAKAKATKSLVEKMITKAKANTLAKRREIAAVISQDNVVRKLMEVLGPRYAERKGGYTRIVMIKNRQGDGAETALIEFV</sequence>
<protein>
    <recommendedName>
        <fullName evidence="4">Large ribosomal subunit protein bL17</fullName>
    </recommendedName>
</protein>
<comment type="subunit">
    <text evidence="4">Part of the 50S ribosomal subunit. Contacts protein L32.</text>
</comment>
<evidence type="ECO:0000313" key="7">
    <source>
        <dbReference type="Proteomes" id="UP000177803"/>
    </source>
</evidence>
<dbReference type="Proteomes" id="UP000177803">
    <property type="component" value="Unassembled WGS sequence"/>
</dbReference>
<keyword evidence="3 4" id="KW-0687">Ribonucleoprotein</keyword>
<dbReference type="PANTHER" id="PTHR14413:SF16">
    <property type="entry name" value="LARGE RIBOSOMAL SUBUNIT PROTEIN BL17M"/>
    <property type="match status" value="1"/>
</dbReference>
<dbReference type="PROSITE" id="PS01167">
    <property type="entry name" value="RIBOSOMAL_L17"/>
    <property type="match status" value="1"/>
</dbReference>
<dbReference type="InterPro" id="IPR036373">
    <property type="entry name" value="Ribosomal_bL17_sf"/>
</dbReference>
<evidence type="ECO:0000256" key="4">
    <source>
        <dbReference type="HAMAP-Rule" id="MF_01368"/>
    </source>
</evidence>
<comment type="similarity">
    <text evidence="1 4 5">Belongs to the bacterial ribosomal protein bL17 family.</text>
</comment>